<dbReference type="Proteomes" id="UP000579647">
    <property type="component" value="Unassembled WGS sequence"/>
</dbReference>
<proteinExistence type="predicted"/>
<protein>
    <submittedName>
        <fullName evidence="1">Uncharacterized protein</fullName>
    </submittedName>
</protein>
<name>A0A840WLP9_9ACTN</name>
<gene>
    <name evidence="1" type="ORF">HNR07_003882</name>
</gene>
<dbReference type="EMBL" id="JACHDO010000001">
    <property type="protein sequence ID" value="MBB5492745.1"/>
    <property type="molecule type" value="Genomic_DNA"/>
</dbReference>
<sequence>MTPRAQHTASIMAKLGLAHGDADINRRVKAFLRG</sequence>
<accession>A0A840WLP9</accession>
<organism evidence="1 2">
    <name type="scientific">Nocardiopsis metallicus</name>
    <dbReference type="NCBI Taxonomy" id="179819"/>
    <lineage>
        <taxon>Bacteria</taxon>
        <taxon>Bacillati</taxon>
        <taxon>Actinomycetota</taxon>
        <taxon>Actinomycetes</taxon>
        <taxon>Streptosporangiales</taxon>
        <taxon>Nocardiopsidaceae</taxon>
        <taxon>Nocardiopsis</taxon>
    </lineage>
</organism>
<evidence type="ECO:0000313" key="1">
    <source>
        <dbReference type="EMBL" id="MBB5492745.1"/>
    </source>
</evidence>
<comment type="caution">
    <text evidence="1">The sequence shown here is derived from an EMBL/GenBank/DDBJ whole genome shotgun (WGS) entry which is preliminary data.</text>
</comment>
<reference evidence="1 2" key="1">
    <citation type="submission" date="2020-08" db="EMBL/GenBank/DDBJ databases">
        <title>Sequencing the genomes of 1000 actinobacteria strains.</title>
        <authorList>
            <person name="Klenk H.-P."/>
        </authorList>
    </citation>
    <scope>NUCLEOTIDE SEQUENCE [LARGE SCALE GENOMIC DNA]</scope>
    <source>
        <strain evidence="1 2">DSM 44598</strain>
    </source>
</reference>
<keyword evidence="2" id="KW-1185">Reference proteome</keyword>
<dbReference type="AlphaFoldDB" id="A0A840WLP9"/>
<evidence type="ECO:0000313" key="2">
    <source>
        <dbReference type="Proteomes" id="UP000579647"/>
    </source>
</evidence>